<comment type="similarity">
    <text evidence="1">Belongs to the GSP E family.</text>
</comment>
<evidence type="ECO:0000313" key="6">
    <source>
        <dbReference type="Proteomes" id="UP001596103"/>
    </source>
</evidence>
<dbReference type="Proteomes" id="UP001596103">
    <property type="component" value="Unassembled WGS sequence"/>
</dbReference>
<protein>
    <submittedName>
        <fullName evidence="5">GspE/PulE family protein</fullName>
    </submittedName>
</protein>
<dbReference type="Pfam" id="PF00437">
    <property type="entry name" value="T2SSE"/>
    <property type="match status" value="1"/>
</dbReference>
<keyword evidence="6" id="KW-1185">Reference proteome</keyword>
<dbReference type="CDD" id="cd01129">
    <property type="entry name" value="PulE-GspE-like"/>
    <property type="match status" value="1"/>
</dbReference>
<keyword evidence="2" id="KW-0547">Nucleotide-binding</keyword>
<feature type="domain" description="Bacterial type II secretion system protein E" evidence="4">
    <location>
        <begin position="366"/>
        <end position="380"/>
    </location>
</feature>
<dbReference type="SUPFAM" id="SSF52540">
    <property type="entry name" value="P-loop containing nucleoside triphosphate hydrolases"/>
    <property type="match status" value="1"/>
</dbReference>
<proteinExistence type="inferred from homology"/>
<gene>
    <name evidence="5" type="ORF">ACFPTO_18705</name>
</gene>
<organism evidence="5 6">
    <name type="scientific">Paraburkholderia denitrificans</name>
    <dbReference type="NCBI Taxonomy" id="694025"/>
    <lineage>
        <taxon>Bacteria</taxon>
        <taxon>Pseudomonadati</taxon>
        <taxon>Pseudomonadota</taxon>
        <taxon>Betaproteobacteria</taxon>
        <taxon>Burkholderiales</taxon>
        <taxon>Burkholderiaceae</taxon>
        <taxon>Paraburkholderia</taxon>
    </lineage>
</organism>
<dbReference type="InterPro" id="IPR027417">
    <property type="entry name" value="P-loop_NTPase"/>
</dbReference>
<dbReference type="SUPFAM" id="SSF160246">
    <property type="entry name" value="EspE N-terminal domain-like"/>
    <property type="match status" value="1"/>
</dbReference>
<dbReference type="InterPro" id="IPR001482">
    <property type="entry name" value="T2SS/T4SS_dom"/>
</dbReference>
<dbReference type="PROSITE" id="PS00662">
    <property type="entry name" value="T2SP_E"/>
    <property type="match status" value="1"/>
</dbReference>
<dbReference type="PANTHER" id="PTHR30258">
    <property type="entry name" value="TYPE II SECRETION SYSTEM PROTEIN GSPE-RELATED"/>
    <property type="match status" value="1"/>
</dbReference>
<evidence type="ECO:0000313" key="5">
    <source>
        <dbReference type="EMBL" id="MFC5430812.1"/>
    </source>
</evidence>
<evidence type="ECO:0000256" key="1">
    <source>
        <dbReference type="ARBA" id="ARBA00006611"/>
    </source>
</evidence>
<evidence type="ECO:0000256" key="2">
    <source>
        <dbReference type="ARBA" id="ARBA00022741"/>
    </source>
</evidence>
<dbReference type="EMBL" id="JBHSMP010000024">
    <property type="protein sequence ID" value="MFC5430812.1"/>
    <property type="molecule type" value="Genomic_DNA"/>
</dbReference>
<reference evidence="6" key="1">
    <citation type="journal article" date="2019" name="Int. J. Syst. Evol. Microbiol.">
        <title>The Global Catalogue of Microorganisms (GCM) 10K type strain sequencing project: providing services to taxonomists for standard genome sequencing and annotation.</title>
        <authorList>
            <consortium name="The Broad Institute Genomics Platform"/>
            <consortium name="The Broad Institute Genome Sequencing Center for Infectious Disease"/>
            <person name="Wu L."/>
            <person name="Ma J."/>
        </authorList>
    </citation>
    <scope>NUCLEOTIDE SEQUENCE [LARGE SCALE GENOMIC DNA]</scope>
    <source>
        <strain evidence="6">CCUG 56042</strain>
    </source>
</reference>
<keyword evidence="3" id="KW-0067">ATP-binding</keyword>
<evidence type="ECO:0000256" key="3">
    <source>
        <dbReference type="ARBA" id="ARBA00022840"/>
    </source>
</evidence>
<dbReference type="InterPro" id="IPR037257">
    <property type="entry name" value="T2SS_E_N_sf"/>
</dbReference>
<dbReference type="Gene3D" id="3.40.50.300">
    <property type="entry name" value="P-loop containing nucleotide triphosphate hydrolases"/>
    <property type="match status" value="1"/>
</dbReference>
<evidence type="ECO:0000259" key="4">
    <source>
        <dbReference type="PROSITE" id="PS00662"/>
    </source>
</evidence>
<dbReference type="PANTHER" id="PTHR30258:SF1">
    <property type="entry name" value="PROTEIN TRANSPORT PROTEIN HOFB HOMOLOG"/>
    <property type="match status" value="1"/>
</dbReference>
<accession>A0ABW0JCH7</accession>
<dbReference type="RefSeq" id="WP_377713574.1">
    <property type="nucleotide sequence ID" value="NZ_JBHSMP010000024.1"/>
</dbReference>
<name>A0ABW0JCH7_9BURK</name>
<comment type="caution">
    <text evidence="5">The sequence shown here is derived from an EMBL/GenBank/DDBJ whole genome shotgun (WGS) entry which is preliminary data.</text>
</comment>
<dbReference type="Gene3D" id="3.30.450.90">
    <property type="match status" value="1"/>
</dbReference>
<sequence>MPTNFLAGIWQTEAADAGLGIADYVSRMIASDPRLLDEAAVALGVHAFQPDVLQAAGMRFDLLPLHDALTLRVLPVELDGAPYFVLADPFSRAARDALLARFPNASAVTAMSMPGEVERLLKDAEANERLMDGDVTLGPHGDSLAQAIESITPASIAKDESPIIRLVNMTLYDALQSRASDIHLEAAPDGLAIRYRIDGVLQAIRRIPGVDVATQTMSRLKVLASLDIAEKRVPQDGRFKVVLQGREIDYRVSVIPGTHGENAVLRVLDKSQRGERISLDVLGFDAHTARRVRALANRPYGLMLATGPTGSGKSTTLYAVLSELNHGEDKIVTIEDPVEYELPGVLQIPVNERKGLTFARGLRAILRHDPDTVMVGEIRDEETASIAVQSALTGHRVLSTVHANDGFSVIDRFIYMGVEPSTFLEALNGVVSQRLVRRICATCGNAHGGADGDGSALEGASLDDLRHLVTPGAGCDACRGTGYHGRIGLAEILTLDAPMKSALLARSLDRREQALADNADYQSMRDAALAAIRQRLTTFQEVQRAIDLQ</sequence>